<dbReference type="STRING" id="3827.A0A1S2XWH3"/>
<feature type="compositionally biased region" description="Basic and acidic residues" evidence="1">
    <location>
        <begin position="1"/>
        <end position="12"/>
    </location>
</feature>
<evidence type="ECO:0000259" key="3">
    <source>
        <dbReference type="Pfam" id="PF14309"/>
    </source>
</evidence>
<feature type="compositionally biased region" description="Polar residues" evidence="1">
    <location>
        <begin position="501"/>
        <end position="513"/>
    </location>
</feature>
<feature type="domain" description="DUF4378" evidence="3">
    <location>
        <begin position="670"/>
        <end position="845"/>
    </location>
</feature>
<dbReference type="Pfam" id="PF14383">
    <property type="entry name" value="VARLMGL"/>
    <property type="match status" value="1"/>
</dbReference>
<evidence type="ECO:0000313" key="6">
    <source>
        <dbReference type="RefSeq" id="XP_004495031.1"/>
    </source>
</evidence>
<dbReference type="InterPro" id="IPR022212">
    <property type="entry name" value="DUF3741"/>
</dbReference>
<evidence type="ECO:0000259" key="2">
    <source>
        <dbReference type="Pfam" id="PF12552"/>
    </source>
</evidence>
<dbReference type="PANTHER" id="PTHR46634:SF8">
    <property type="entry name" value="DUF3741 FAMILY PROTEIN"/>
    <property type="match status" value="1"/>
</dbReference>
<feature type="region of interest" description="Disordered" evidence="1">
    <location>
        <begin position="1"/>
        <end position="20"/>
    </location>
</feature>
<dbReference type="PaxDb" id="3827-XP_004495031.1"/>
<dbReference type="Pfam" id="PF12552">
    <property type="entry name" value="DUF3741"/>
    <property type="match status" value="1"/>
</dbReference>
<proteinExistence type="predicted"/>
<evidence type="ECO:0000259" key="4">
    <source>
        <dbReference type="Pfam" id="PF14383"/>
    </source>
</evidence>
<dbReference type="PANTHER" id="PTHR46634">
    <property type="entry name" value="M REDUCTASE II SUBUNIT GAMMA, PUTATIVE (DUF3741)-RELATED"/>
    <property type="match status" value="1"/>
</dbReference>
<dbReference type="eggNOG" id="ENOG502QQCF">
    <property type="taxonomic scope" value="Eukaryota"/>
</dbReference>
<organism evidence="5 6">
    <name type="scientific">Cicer arietinum</name>
    <name type="common">Chickpea</name>
    <name type="synonym">Garbanzo</name>
    <dbReference type="NCBI Taxonomy" id="3827"/>
    <lineage>
        <taxon>Eukaryota</taxon>
        <taxon>Viridiplantae</taxon>
        <taxon>Streptophyta</taxon>
        <taxon>Embryophyta</taxon>
        <taxon>Tracheophyta</taxon>
        <taxon>Spermatophyta</taxon>
        <taxon>Magnoliopsida</taxon>
        <taxon>eudicotyledons</taxon>
        <taxon>Gunneridae</taxon>
        <taxon>Pentapetalae</taxon>
        <taxon>rosids</taxon>
        <taxon>fabids</taxon>
        <taxon>Fabales</taxon>
        <taxon>Fabaceae</taxon>
        <taxon>Papilionoideae</taxon>
        <taxon>50 kb inversion clade</taxon>
        <taxon>NPAAA clade</taxon>
        <taxon>Hologalegina</taxon>
        <taxon>IRL clade</taxon>
        <taxon>Cicereae</taxon>
        <taxon>Cicer</taxon>
    </lineage>
</organism>
<feature type="region of interest" description="Disordered" evidence="1">
    <location>
        <begin position="557"/>
        <end position="581"/>
    </location>
</feature>
<dbReference type="GeneID" id="105851045"/>
<dbReference type="InterPro" id="IPR032795">
    <property type="entry name" value="DUF3741-assoc"/>
</dbReference>
<protein>
    <submittedName>
        <fullName evidence="6">Uncharacterized protein LOC105851045</fullName>
    </submittedName>
</protein>
<dbReference type="OrthoDB" id="1932693at2759"/>
<sequence length="853" mass="95984">MHLHRIDQEMSKAKKSKHNPPNVVAKLMGLETLPVGESNSQNMYDHLGWPLKHWQLENRLKMMNRDGYETWLQFERACNMKEDVDEGKMALIRQKFVEAKHLSTNERLRQSKQFENALDVLSSNNDLLVRFLDSQKPYQPPSTPPDDAKRITLIKPLKMFGNDNSSEKGKKNDRLLKKQANSDQESQKFDEFSVQSTRIVVLKPSPGRTHDLKDFVSPTNPSPQSFYQRTRDDNVIESIKVAKEITLEMHEGLKSYQKDKTLHSSVFSSGYSSNESSFNKSYHEFAEGNLSNLEALSSMGRHSWDCINVCGSPYSTQSLGRASCFPESSSVCIEAKKRLSERWNMITSNDKGHQEQRYEKRNSTLGEMLSLSLVKKSVTSSEVESTDKDQEEPCKYISCSQSFNDEMMSVDVSTQNVSGSNSFVDSRRCRDRNIVPAPSTFYELCLSVDADIENGSKVLEKSKSNKRSSFKGKVASFLFSMSKKSTKKKSSSSQSKDESETTVAKTSVPSVNSPRVLGDNVSQIFNVGGFEEYLAAQCESSGTTDSVSSGQQEDMITLEPGLPESNPLGPEISNEKQDRPSPISVLESPFENYNTAQESLECMQGGHMGSLVSLKSNLIDKSPPIESVARTLSWDDDSCGELATPYYPSKPIRATSLDNKLEENEWLLLVQKLLSASGLDNQQHYDSFHTRWHSFESPLDPSLRDTYANINEKDTQPLNEAKRRKIRSNQKLVFDCVNDAILEVVGYGPDNYFKKMCSGTHNRPLVQEGSCLVDHIVTQMKELIIANNGMRFVLEECGGDSHSLVVENVVRKEVVQLGLVEVTRMEIDVLGREIEGMIIEEIVEDAVFDFNGK</sequence>
<evidence type="ECO:0000313" key="5">
    <source>
        <dbReference type="Proteomes" id="UP000087171"/>
    </source>
</evidence>
<feature type="domain" description="DUF3741" evidence="2">
    <location>
        <begin position="93"/>
        <end position="135"/>
    </location>
</feature>
<dbReference type="AlphaFoldDB" id="A0A1S2XWH3"/>
<accession>A0A1S2XWH3</accession>
<dbReference type="InterPro" id="IPR025486">
    <property type="entry name" value="DUF4378"/>
</dbReference>
<name>A0A1S2XWH3_CICAR</name>
<gene>
    <name evidence="6" type="primary">LOC105851045</name>
</gene>
<feature type="region of interest" description="Disordered" evidence="1">
    <location>
        <begin position="487"/>
        <end position="513"/>
    </location>
</feature>
<dbReference type="Proteomes" id="UP000087171">
    <property type="component" value="Chromosome Ca4"/>
</dbReference>
<dbReference type="KEGG" id="cam:105851045"/>
<feature type="domain" description="DUF3741" evidence="4">
    <location>
        <begin position="17"/>
        <end position="34"/>
    </location>
</feature>
<dbReference type="Pfam" id="PF14309">
    <property type="entry name" value="DUF4378"/>
    <property type="match status" value="1"/>
</dbReference>
<reference evidence="5" key="1">
    <citation type="journal article" date="2013" name="Nat. Biotechnol.">
        <title>Draft genome sequence of chickpea (Cicer arietinum) provides a resource for trait improvement.</title>
        <authorList>
            <person name="Varshney R.K."/>
            <person name="Song C."/>
            <person name="Saxena R.K."/>
            <person name="Azam S."/>
            <person name="Yu S."/>
            <person name="Sharpe A.G."/>
            <person name="Cannon S."/>
            <person name="Baek J."/>
            <person name="Rosen B.D."/>
            <person name="Tar'an B."/>
            <person name="Millan T."/>
            <person name="Zhang X."/>
            <person name="Ramsay L.D."/>
            <person name="Iwata A."/>
            <person name="Wang Y."/>
            <person name="Nelson W."/>
            <person name="Farmer A.D."/>
            <person name="Gaur P.M."/>
            <person name="Soderlund C."/>
            <person name="Penmetsa R.V."/>
            <person name="Xu C."/>
            <person name="Bharti A.K."/>
            <person name="He W."/>
            <person name="Winter P."/>
            <person name="Zhao S."/>
            <person name="Hane J.K."/>
            <person name="Carrasquilla-Garcia N."/>
            <person name="Condie J.A."/>
            <person name="Upadhyaya H.D."/>
            <person name="Luo M.C."/>
            <person name="Thudi M."/>
            <person name="Gowda C.L."/>
            <person name="Singh N.P."/>
            <person name="Lichtenzveig J."/>
            <person name="Gali K.K."/>
            <person name="Rubio J."/>
            <person name="Nadarajan N."/>
            <person name="Dolezel J."/>
            <person name="Bansal K.C."/>
            <person name="Xu X."/>
            <person name="Edwards D."/>
            <person name="Zhang G."/>
            <person name="Kahl G."/>
            <person name="Gil J."/>
            <person name="Singh K.B."/>
            <person name="Datta S.K."/>
            <person name="Jackson S.A."/>
            <person name="Wang J."/>
            <person name="Cook D.R."/>
        </authorList>
    </citation>
    <scope>NUCLEOTIDE SEQUENCE [LARGE SCALE GENOMIC DNA]</scope>
    <source>
        <strain evidence="5">cv. CDC Frontier</strain>
    </source>
</reference>
<reference evidence="6" key="2">
    <citation type="submission" date="2025-08" db="UniProtKB">
        <authorList>
            <consortium name="RefSeq"/>
        </authorList>
    </citation>
    <scope>IDENTIFICATION</scope>
    <source>
        <tissue evidence="6">Etiolated seedlings</tissue>
    </source>
</reference>
<evidence type="ECO:0000256" key="1">
    <source>
        <dbReference type="SAM" id="MobiDB-lite"/>
    </source>
</evidence>
<dbReference type="RefSeq" id="XP_004495031.1">
    <property type="nucleotide sequence ID" value="XM_004494974.3"/>
</dbReference>
<keyword evidence="5" id="KW-1185">Reference proteome</keyword>